<reference evidence="1 2" key="2">
    <citation type="journal article" date="2022" name="Mol. Biol. Evol.">
        <title>Comparative Genomics Reveals Insights into the Divergent Evolution of Astigmatic Mites and Household Pest Adaptations.</title>
        <authorList>
            <person name="Xiong Q."/>
            <person name="Wan A.T."/>
            <person name="Liu X."/>
            <person name="Fung C.S."/>
            <person name="Xiao X."/>
            <person name="Malainual N."/>
            <person name="Hou J."/>
            <person name="Wang L."/>
            <person name="Wang M."/>
            <person name="Yang K.Y."/>
            <person name="Cui Y."/>
            <person name="Leung E.L."/>
            <person name="Nong W."/>
            <person name="Shin S.K."/>
            <person name="Au S.W."/>
            <person name="Jeong K.Y."/>
            <person name="Chew F.T."/>
            <person name="Hui J.H."/>
            <person name="Leung T.F."/>
            <person name="Tungtrongchitr A."/>
            <person name="Zhong N."/>
            <person name="Liu Z."/>
            <person name="Tsui S.K."/>
        </authorList>
    </citation>
    <scope>NUCLEOTIDE SEQUENCE [LARGE SCALE GENOMIC DNA]</scope>
    <source>
        <strain evidence="1">Derp</strain>
    </source>
</reference>
<organism evidence="1 2">
    <name type="scientific">Dermatophagoides pteronyssinus</name>
    <name type="common">European house dust mite</name>
    <dbReference type="NCBI Taxonomy" id="6956"/>
    <lineage>
        <taxon>Eukaryota</taxon>
        <taxon>Metazoa</taxon>
        <taxon>Ecdysozoa</taxon>
        <taxon>Arthropoda</taxon>
        <taxon>Chelicerata</taxon>
        <taxon>Arachnida</taxon>
        <taxon>Acari</taxon>
        <taxon>Acariformes</taxon>
        <taxon>Sarcoptiformes</taxon>
        <taxon>Astigmata</taxon>
        <taxon>Psoroptidia</taxon>
        <taxon>Analgoidea</taxon>
        <taxon>Pyroglyphidae</taxon>
        <taxon>Dermatophagoidinae</taxon>
        <taxon>Dermatophagoides</taxon>
    </lineage>
</organism>
<protein>
    <submittedName>
        <fullName evidence="1">Uncharacterized protein</fullName>
    </submittedName>
</protein>
<name>A0ABQ8J669_DERPT</name>
<gene>
    <name evidence="1" type="ORF">DERP_008304</name>
</gene>
<comment type="caution">
    <text evidence="1">The sequence shown here is derived from an EMBL/GenBank/DDBJ whole genome shotgun (WGS) entry which is preliminary data.</text>
</comment>
<accession>A0ABQ8J669</accession>
<proteinExistence type="predicted"/>
<dbReference type="Proteomes" id="UP000887458">
    <property type="component" value="Unassembled WGS sequence"/>
</dbReference>
<sequence>MILNNMNRLMEEFVQDFACFLSERLIVNVSTIGSRRNSFFTDSRTCRAAIALYRRYLKI</sequence>
<evidence type="ECO:0000313" key="1">
    <source>
        <dbReference type="EMBL" id="KAH9418048.1"/>
    </source>
</evidence>
<keyword evidence="2" id="KW-1185">Reference proteome</keyword>
<evidence type="ECO:0000313" key="2">
    <source>
        <dbReference type="Proteomes" id="UP000887458"/>
    </source>
</evidence>
<dbReference type="EMBL" id="NJHN03000067">
    <property type="protein sequence ID" value="KAH9418048.1"/>
    <property type="molecule type" value="Genomic_DNA"/>
</dbReference>
<reference evidence="1 2" key="1">
    <citation type="journal article" date="2018" name="J. Allergy Clin. Immunol.">
        <title>High-quality assembly of Dermatophagoides pteronyssinus genome and transcriptome reveals a wide range of novel allergens.</title>
        <authorList>
            <person name="Liu X.Y."/>
            <person name="Yang K.Y."/>
            <person name="Wang M.Q."/>
            <person name="Kwok J.S."/>
            <person name="Zeng X."/>
            <person name="Yang Z."/>
            <person name="Xiao X.J."/>
            <person name="Lau C.P."/>
            <person name="Li Y."/>
            <person name="Huang Z.M."/>
            <person name="Ba J.G."/>
            <person name="Yim A.K."/>
            <person name="Ouyang C.Y."/>
            <person name="Ngai S.M."/>
            <person name="Chan T.F."/>
            <person name="Leung E.L."/>
            <person name="Liu L."/>
            <person name="Liu Z.G."/>
            <person name="Tsui S.K."/>
        </authorList>
    </citation>
    <scope>NUCLEOTIDE SEQUENCE [LARGE SCALE GENOMIC DNA]</scope>
    <source>
        <strain evidence="1">Derp</strain>
    </source>
</reference>